<keyword evidence="3" id="KW-0328">Glycosyltransferase</keyword>
<evidence type="ECO:0000259" key="13">
    <source>
        <dbReference type="SMART" id="SM00672"/>
    </source>
</evidence>
<feature type="signal peptide" evidence="12">
    <location>
        <begin position="1"/>
        <end position="29"/>
    </location>
</feature>
<comment type="subcellular location">
    <subcellularLocation>
        <location evidence="1">Endoplasmic reticulum lumen</location>
    </subcellularLocation>
</comment>
<accession>A0A1B6FW37</accession>
<dbReference type="InterPro" id="IPR017868">
    <property type="entry name" value="Filamin/ABP280_repeat-like"/>
</dbReference>
<evidence type="ECO:0000256" key="4">
    <source>
        <dbReference type="ARBA" id="ARBA00022729"/>
    </source>
</evidence>
<evidence type="ECO:0000256" key="1">
    <source>
        <dbReference type="ARBA" id="ARBA00004319"/>
    </source>
</evidence>
<comment type="catalytic activity">
    <reaction evidence="10">
        <text>L-seryl-[EGF-like domain protein] + UDP-alpha-D-glucose = 3-O-(beta-D-glucosyl)-L-seryl-[EGF-like domain protein] + UDP + H(+)</text>
        <dbReference type="Rhea" id="RHEA:58116"/>
        <dbReference type="Rhea" id="RHEA-COMP:14610"/>
        <dbReference type="Rhea" id="RHEA-COMP:16010"/>
        <dbReference type="ChEBI" id="CHEBI:15378"/>
        <dbReference type="ChEBI" id="CHEBI:29999"/>
        <dbReference type="ChEBI" id="CHEBI:58223"/>
        <dbReference type="ChEBI" id="CHEBI:58885"/>
        <dbReference type="ChEBI" id="CHEBI:140576"/>
    </reaction>
</comment>
<dbReference type="PANTHER" id="PTHR12203:SF122">
    <property type="entry name" value="GLYCOSYL TRANSFERASE CAP10 DOMAIN-CONTAINING PROTEIN"/>
    <property type="match status" value="1"/>
</dbReference>
<dbReference type="Pfam" id="PF05686">
    <property type="entry name" value="Glyco_transf_90"/>
    <property type="match status" value="1"/>
</dbReference>
<evidence type="ECO:0000256" key="10">
    <source>
        <dbReference type="ARBA" id="ARBA00049246"/>
    </source>
</evidence>
<sequence length="510" mass="59202">MLNLSFGSFMKSLIFLQTFMLFISKTAICHVNSDMIFIEGPGLRPDLIVMPARYFYIYLYGKEHARNYLGASSDIKVDIIGTNIYGRNCRVWTNILDRKDGSLIVRYKLYETCYDMEITVKYKGRNVDASPYKINGTVQAEDCNCPVPLEDWLHNNNCPSSYTQIMSDLEPFPAVNFSNFHSHVIKKVDKSGSMSVCNYVILNNKIYRRCYGQHVGFKTFVDAILTSLARKIELPDMEMFVNLGDWPLVSKHAKDLFPLFSWCGSTSSLDIVMPTYDITESSLEAMGRVSLDMLSVQGNIDIPWEKKEPKAFWRGRDSSPERLKLIEIARSHPDLFNCSMTNFFFYRDQEHIYGPKEKHISFFKFFDYKYQLCLDGTVAAYRLPYLLAGDGLVLKQDSEYYEHFYGSLIPWKHYVPVKRDLSDLVERVRWARDHDQQARDIVSAAQQLAWSSLLPQDIFCYHTVLLKEWSKRLVEEPQLRKGMEEVPQIKSEHCRCSSRSELNAEPHDEL</sequence>
<organism evidence="14">
    <name type="scientific">Cuerna arida</name>
    <dbReference type="NCBI Taxonomy" id="1464854"/>
    <lineage>
        <taxon>Eukaryota</taxon>
        <taxon>Metazoa</taxon>
        <taxon>Ecdysozoa</taxon>
        <taxon>Arthropoda</taxon>
        <taxon>Hexapoda</taxon>
        <taxon>Insecta</taxon>
        <taxon>Pterygota</taxon>
        <taxon>Neoptera</taxon>
        <taxon>Paraneoptera</taxon>
        <taxon>Hemiptera</taxon>
        <taxon>Auchenorrhyncha</taxon>
        <taxon>Membracoidea</taxon>
        <taxon>Cicadellidae</taxon>
        <taxon>Cicadellinae</taxon>
        <taxon>Proconiini</taxon>
        <taxon>Cuerna</taxon>
    </lineage>
</organism>
<evidence type="ECO:0000256" key="12">
    <source>
        <dbReference type="SAM" id="SignalP"/>
    </source>
</evidence>
<evidence type="ECO:0000256" key="5">
    <source>
        <dbReference type="ARBA" id="ARBA00022824"/>
    </source>
</evidence>
<keyword evidence="5" id="KW-0256">Endoplasmic reticulum</keyword>
<name>A0A1B6FW37_9HEMI</name>
<dbReference type="InterPro" id="IPR006598">
    <property type="entry name" value="CAP10"/>
</dbReference>
<dbReference type="InterPro" id="IPR014756">
    <property type="entry name" value="Ig_E-set"/>
</dbReference>
<evidence type="ECO:0000313" key="14">
    <source>
        <dbReference type="EMBL" id="JAS54415.1"/>
    </source>
</evidence>
<dbReference type="GO" id="GO:0005788">
    <property type="term" value="C:endoplasmic reticulum lumen"/>
    <property type="evidence" value="ECO:0007669"/>
    <property type="project" value="UniProtKB-SubCell"/>
</dbReference>
<dbReference type="SUPFAM" id="SSF81296">
    <property type="entry name" value="E set domains"/>
    <property type="match status" value="1"/>
</dbReference>
<dbReference type="PROSITE" id="PS50194">
    <property type="entry name" value="FILAMIN_REPEAT"/>
    <property type="match status" value="1"/>
</dbReference>
<feature type="domain" description="Glycosyl transferase CAP10" evidence="13">
    <location>
        <begin position="233"/>
        <end position="476"/>
    </location>
</feature>
<evidence type="ECO:0000256" key="3">
    <source>
        <dbReference type="ARBA" id="ARBA00022676"/>
    </source>
</evidence>
<comment type="function">
    <text evidence="8">Protein O-glucosyltransferase. Catalyzes the reaction that attaches glucose through an O-glycosidic linkage to a conserved serine residue found in the consensus sequence C-X-S-X-[PA]-C in epidermal growth factor-like repeats. Regulates Notch signaling by glucosylating Notch in the ER, glucosylation is required for the correct folding and cleavage of Notch.</text>
</comment>
<dbReference type="InterPro" id="IPR013783">
    <property type="entry name" value="Ig-like_fold"/>
</dbReference>
<dbReference type="Pfam" id="PF00630">
    <property type="entry name" value="Filamin"/>
    <property type="match status" value="1"/>
</dbReference>
<dbReference type="GO" id="GO:0046527">
    <property type="term" value="F:glucosyltransferase activity"/>
    <property type="evidence" value="ECO:0007669"/>
    <property type="project" value="TreeGrafter"/>
</dbReference>
<evidence type="ECO:0000256" key="9">
    <source>
        <dbReference type="ARBA" id="ARBA00047553"/>
    </source>
</evidence>
<evidence type="ECO:0000256" key="2">
    <source>
        <dbReference type="ARBA" id="ARBA00006063"/>
    </source>
</evidence>
<dbReference type="Gene3D" id="2.60.40.10">
    <property type="entry name" value="Immunoglobulins"/>
    <property type="match status" value="1"/>
</dbReference>
<proteinExistence type="inferred from homology"/>
<comment type="similarity">
    <text evidence="2">Belongs to the KDELC family.</text>
</comment>
<evidence type="ECO:0000256" key="8">
    <source>
        <dbReference type="ARBA" id="ARBA00045690"/>
    </source>
</evidence>
<keyword evidence="4 12" id="KW-0732">Signal</keyword>
<feature type="repeat" description="Filamin" evidence="11">
    <location>
        <begin position="28"/>
        <end position="136"/>
    </location>
</feature>
<dbReference type="AlphaFoldDB" id="A0A1B6FW37"/>
<comment type="catalytic activity">
    <reaction evidence="9">
        <text>L-seryl-[EGF-like domain protein] + UDP-alpha-D-xylose = 3-O-(beta-D-xylosyl)-L-seryl-[EGF-like domain protein] + UDP + H(+)</text>
        <dbReference type="Rhea" id="RHEA:62016"/>
        <dbReference type="Rhea" id="RHEA-COMP:16010"/>
        <dbReference type="Rhea" id="RHEA-COMP:16011"/>
        <dbReference type="ChEBI" id="CHEBI:15378"/>
        <dbReference type="ChEBI" id="CHEBI:29999"/>
        <dbReference type="ChEBI" id="CHEBI:57632"/>
        <dbReference type="ChEBI" id="CHEBI:58223"/>
        <dbReference type="ChEBI" id="CHEBI:132085"/>
    </reaction>
</comment>
<dbReference type="InterPro" id="IPR051091">
    <property type="entry name" value="O-Glucosyltr/Glycosyltrsf_90"/>
</dbReference>
<dbReference type="PANTHER" id="PTHR12203">
    <property type="entry name" value="KDEL LYS-ASP-GLU-LEU CONTAINING - RELATED"/>
    <property type="match status" value="1"/>
</dbReference>
<keyword evidence="3" id="KW-0808">Transferase</keyword>
<keyword evidence="6" id="KW-0325">Glycoprotein</keyword>
<feature type="chain" id="PRO_5008583116" description="Glycosyl transferase CAP10 domain-containing protein" evidence="12">
    <location>
        <begin position="30"/>
        <end position="510"/>
    </location>
</feature>
<evidence type="ECO:0000256" key="6">
    <source>
        <dbReference type="ARBA" id="ARBA00023180"/>
    </source>
</evidence>
<reference evidence="14" key="1">
    <citation type="submission" date="2015-11" db="EMBL/GenBank/DDBJ databases">
        <title>De novo transcriptome assembly of four potential Pierce s Disease insect vectors from Arizona vineyards.</title>
        <authorList>
            <person name="Tassone E.E."/>
        </authorList>
    </citation>
    <scope>NUCLEOTIDE SEQUENCE</scope>
</reference>
<dbReference type="SMART" id="SM00672">
    <property type="entry name" value="CAP10"/>
    <property type="match status" value="1"/>
</dbReference>
<dbReference type="EMBL" id="GECZ01015354">
    <property type="protein sequence ID" value="JAS54415.1"/>
    <property type="molecule type" value="Transcribed_RNA"/>
</dbReference>
<comment type="pathway">
    <text evidence="7">Protein modification.</text>
</comment>
<evidence type="ECO:0000256" key="11">
    <source>
        <dbReference type="PROSITE-ProRule" id="PRU00087"/>
    </source>
</evidence>
<gene>
    <name evidence="14" type="ORF">g.6543</name>
</gene>
<protein>
    <recommendedName>
        <fullName evidence="13">Glycosyl transferase CAP10 domain-containing protein</fullName>
    </recommendedName>
</protein>
<evidence type="ECO:0000256" key="7">
    <source>
        <dbReference type="ARBA" id="ARBA00043952"/>
    </source>
</evidence>